<evidence type="ECO:0000259" key="6">
    <source>
        <dbReference type="PROSITE" id="PS51292"/>
    </source>
</evidence>
<evidence type="ECO:0000313" key="8">
    <source>
        <dbReference type="Proteomes" id="UP000237438"/>
    </source>
</evidence>
<gene>
    <name evidence="7" type="ORF">EPUL_000873</name>
</gene>
<keyword evidence="3" id="KW-0862">Zinc</keyword>
<organism evidence="7 8">
    <name type="scientific">Erysiphe pulchra</name>
    <dbReference type="NCBI Taxonomy" id="225359"/>
    <lineage>
        <taxon>Eukaryota</taxon>
        <taxon>Fungi</taxon>
        <taxon>Dikarya</taxon>
        <taxon>Ascomycota</taxon>
        <taxon>Pezizomycotina</taxon>
        <taxon>Leotiomycetes</taxon>
        <taxon>Erysiphales</taxon>
        <taxon>Erysiphaceae</taxon>
        <taxon>Erysiphe</taxon>
    </lineage>
</organism>
<feature type="transmembrane region" description="Helical" evidence="5">
    <location>
        <begin position="257"/>
        <end position="278"/>
    </location>
</feature>
<dbReference type="STRING" id="225359.A0A2S4PXE3"/>
<dbReference type="OrthoDB" id="264354at2759"/>
<dbReference type="SUPFAM" id="SSF57850">
    <property type="entry name" value="RING/U-box"/>
    <property type="match status" value="1"/>
</dbReference>
<dbReference type="GO" id="GO:0008270">
    <property type="term" value="F:zinc ion binding"/>
    <property type="evidence" value="ECO:0007669"/>
    <property type="project" value="UniProtKB-KW"/>
</dbReference>
<dbReference type="InterPro" id="IPR013083">
    <property type="entry name" value="Znf_RING/FYVE/PHD"/>
</dbReference>
<dbReference type="PANTHER" id="PTHR46347:SF1">
    <property type="entry name" value="RING_FYVE_PHD ZINC FINGER SUPERFAMILY PROTEIN"/>
    <property type="match status" value="1"/>
</dbReference>
<feature type="transmembrane region" description="Helical" evidence="5">
    <location>
        <begin position="146"/>
        <end position="172"/>
    </location>
</feature>
<dbReference type="InterPro" id="IPR011016">
    <property type="entry name" value="Znf_RING-CH"/>
</dbReference>
<proteinExistence type="predicted"/>
<protein>
    <recommendedName>
        <fullName evidence="6">RING-CH-type domain-containing protein</fullName>
    </recommendedName>
</protein>
<dbReference type="Pfam" id="PF12906">
    <property type="entry name" value="RINGv"/>
    <property type="match status" value="1"/>
</dbReference>
<keyword evidence="5" id="KW-0472">Membrane</keyword>
<dbReference type="PANTHER" id="PTHR46347">
    <property type="entry name" value="RING/FYVE/PHD ZINC FINGER SUPERFAMILY PROTEIN"/>
    <property type="match status" value="1"/>
</dbReference>
<comment type="caution">
    <text evidence="7">The sequence shown here is derived from an EMBL/GenBank/DDBJ whole genome shotgun (WGS) entry which is preliminary data.</text>
</comment>
<dbReference type="Proteomes" id="UP000237438">
    <property type="component" value="Unassembled WGS sequence"/>
</dbReference>
<feature type="transmembrane region" description="Helical" evidence="5">
    <location>
        <begin position="214"/>
        <end position="236"/>
    </location>
</feature>
<evidence type="ECO:0000256" key="1">
    <source>
        <dbReference type="ARBA" id="ARBA00022723"/>
    </source>
</evidence>
<keyword evidence="5" id="KW-0812">Transmembrane</keyword>
<dbReference type="PROSITE" id="PS51292">
    <property type="entry name" value="ZF_RING_CH"/>
    <property type="match status" value="1"/>
</dbReference>
<keyword evidence="5" id="KW-1133">Transmembrane helix</keyword>
<keyword evidence="8" id="KW-1185">Reference proteome</keyword>
<evidence type="ECO:0000256" key="5">
    <source>
        <dbReference type="SAM" id="Phobius"/>
    </source>
</evidence>
<name>A0A2S4PXE3_9PEZI</name>
<keyword evidence="1" id="KW-0479">Metal-binding</keyword>
<keyword evidence="2" id="KW-0863">Zinc-finger</keyword>
<accession>A0A2S4PXE3</accession>
<sequence length="314" mass="35894">MTTSNSGSQLRESSNIPKEKNTCENNSDLLDHNSIDPAASTDEQKQYSTRTCRICLEEVHPTFEVPHEKFSSLFHPAPKVRWISEEPASGRLIRPCLCKGSQKYVHEGCLQQWRYANPANLQKANFWQCPTCKFQYRLERMKWSRLIISPITRIGITLTVILAAIFISGFFADYIINLYTNPLSTISYISSEGRPTPYPEDDDSSWTIHFLKGFVSIGVLGIVKTTLAMSSWHWIFKGFGVGRVRRRDQQPHDILNGIPWIVVIFGVITFFIAIWKFVTAWTNSILEKVGESVADVQESNEDEEIEVPKFHTKT</sequence>
<reference evidence="7 8" key="1">
    <citation type="submission" date="2017-10" db="EMBL/GenBank/DDBJ databases">
        <title>Development of genomic resources for the powdery mildew, Erysiphe pulchra.</title>
        <authorList>
            <person name="Wadl P.A."/>
            <person name="Mack B.M."/>
            <person name="Moore G."/>
            <person name="Beltz S.B."/>
        </authorList>
    </citation>
    <scope>NUCLEOTIDE SEQUENCE [LARGE SCALE GENOMIC DNA]</scope>
    <source>
        <strain evidence="7">Cflorida</strain>
    </source>
</reference>
<dbReference type="Gene3D" id="3.30.40.10">
    <property type="entry name" value="Zinc/RING finger domain, C3HC4 (zinc finger)"/>
    <property type="match status" value="1"/>
</dbReference>
<evidence type="ECO:0000256" key="3">
    <source>
        <dbReference type="ARBA" id="ARBA00022833"/>
    </source>
</evidence>
<evidence type="ECO:0000256" key="4">
    <source>
        <dbReference type="SAM" id="MobiDB-lite"/>
    </source>
</evidence>
<dbReference type="AlphaFoldDB" id="A0A2S4PXE3"/>
<dbReference type="EMBL" id="PEDP01000267">
    <property type="protein sequence ID" value="POS86711.1"/>
    <property type="molecule type" value="Genomic_DNA"/>
</dbReference>
<evidence type="ECO:0000256" key="2">
    <source>
        <dbReference type="ARBA" id="ARBA00022771"/>
    </source>
</evidence>
<feature type="region of interest" description="Disordered" evidence="4">
    <location>
        <begin position="1"/>
        <end position="44"/>
    </location>
</feature>
<feature type="compositionally biased region" description="Polar residues" evidence="4">
    <location>
        <begin position="1"/>
        <end position="16"/>
    </location>
</feature>
<dbReference type="SMART" id="SM00744">
    <property type="entry name" value="RINGv"/>
    <property type="match status" value="1"/>
</dbReference>
<dbReference type="CDD" id="cd16495">
    <property type="entry name" value="RING_CH-C4HC3_MARCH"/>
    <property type="match status" value="1"/>
</dbReference>
<evidence type="ECO:0000313" key="7">
    <source>
        <dbReference type="EMBL" id="POS86711.1"/>
    </source>
</evidence>
<feature type="domain" description="RING-CH-type" evidence="6">
    <location>
        <begin position="44"/>
        <end position="139"/>
    </location>
</feature>